<keyword evidence="4" id="KW-0732">Signal</keyword>
<keyword evidence="5" id="KW-0378">Hydrolase</keyword>
<sequence length="509" mass="53833">MRTILCLALACSALLAQRSAVDEGALRAHLAFLADDVLEGRGTGQRGGELAVRYLETQLQVLGLQPANGSSYRQAVRLAGIRLDPAVSTLAFEGPRQVSVPALGTDLVMGAASAEPVLAVDAPLVFVGHGIAAGGRDDYKGLDVRGKVLVMLVGDRKGEAPMPLCCQPENYQGRWTYKFEEARRRGAAGALLVHTDASAGYGWTVVRNSWSGERFQRAGSGQAGAMQGWITEAFALRLFAAAGQDFRALAAGADNRAFRPVSLPIRARGTLRSAVRSLEQWNVAGLLPGTDPALRAECVIYSAHWDHFGTGPDGAIYHGAVDNASGCAAVLALAEALAARPLPRSVLFLFPCGEEQGLLGSSAYVASPLRPLAQTRLVINLESLNVVGPTRDIGLLGSDDPATRALCSRAAAASGLVITPAKPDPAGLCFRSDHFPFMQAGVPALSPGFSLDGGWDYLGDKAAAQAKAADFMNHYHRPSDRYHADWNLAGLMQQVRFALELGRLAGSER</sequence>
<protein>
    <recommendedName>
        <fullName evidence="7">Peptidase M28 domain-containing protein</fullName>
    </recommendedName>
</protein>
<dbReference type="InterPro" id="IPR007484">
    <property type="entry name" value="Peptidase_M28"/>
</dbReference>
<keyword evidence="2" id="KW-0645">Protease</keyword>
<comment type="caution">
    <text evidence="8">The sequence shown here is derived from an EMBL/GenBank/DDBJ whole genome shotgun (WGS) entry which is preliminary data.</text>
</comment>
<dbReference type="Gene3D" id="3.40.630.10">
    <property type="entry name" value="Zn peptidases"/>
    <property type="match status" value="1"/>
</dbReference>
<evidence type="ECO:0000256" key="6">
    <source>
        <dbReference type="ARBA" id="ARBA00022833"/>
    </source>
</evidence>
<evidence type="ECO:0000313" key="8">
    <source>
        <dbReference type="EMBL" id="GLH68163.1"/>
    </source>
</evidence>
<dbReference type="Gene3D" id="3.50.30.30">
    <property type="match status" value="1"/>
</dbReference>
<evidence type="ECO:0000256" key="5">
    <source>
        <dbReference type="ARBA" id="ARBA00022801"/>
    </source>
</evidence>
<organism evidence="8 9">
    <name type="scientific">Geothrix edaphica</name>
    <dbReference type="NCBI Taxonomy" id="2927976"/>
    <lineage>
        <taxon>Bacteria</taxon>
        <taxon>Pseudomonadati</taxon>
        <taxon>Acidobacteriota</taxon>
        <taxon>Holophagae</taxon>
        <taxon>Holophagales</taxon>
        <taxon>Holophagaceae</taxon>
        <taxon>Geothrix</taxon>
    </lineage>
</organism>
<dbReference type="InterPro" id="IPR046450">
    <property type="entry name" value="PA_dom_sf"/>
</dbReference>
<evidence type="ECO:0000256" key="4">
    <source>
        <dbReference type="ARBA" id="ARBA00022729"/>
    </source>
</evidence>
<dbReference type="PANTHER" id="PTHR12147">
    <property type="entry name" value="METALLOPEPTIDASE M28 FAMILY MEMBER"/>
    <property type="match status" value="1"/>
</dbReference>
<dbReference type="SUPFAM" id="SSF53187">
    <property type="entry name" value="Zn-dependent exopeptidases"/>
    <property type="match status" value="1"/>
</dbReference>
<keyword evidence="9" id="KW-1185">Reference proteome</keyword>
<evidence type="ECO:0000256" key="1">
    <source>
        <dbReference type="ARBA" id="ARBA00022438"/>
    </source>
</evidence>
<evidence type="ECO:0000259" key="7">
    <source>
        <dbReference type="Pfam" id="PF04389"/>
    </source>
</evidence>
<accession>A0ABQ5Q0P7</accession>
<feature type="domain" description="Peptidase M28" evidence="7">
    <location>
        <begin position="282"/>
        <end position="495"/>
    </location>
</feature>
<dbReference type="RefSeq" id="WP_285609894.1">
    <property type="nucleotide sequence ID" value="NZ_BSDC01000003.1"/>
</dbReference>
<name>A0ABQ5Q0P7_9BACT</name>
<gene>
    <name evidence="8" type="ORF">GETHED_25270</name>
</gene>
<keyword evidence="3" id="KW-0479">Metal-binding</keyword>
<dbReference type="SUPFAM" id="SSF52025">
    <property type="entry name" value="PA domain"/>
    <property type="match status" value="1"/>
</dbReference>
<keyword evidence="1" id="KW-0031">Aminopeptidase</keyword>
<evidence type="ECO:0000256" key="3">
    <source>
        <dbReference type="ARBA" id="ARBA00022723"/>
    </source>
</evidence>
<proteinExistence type="predicted"/>
<dbReference type="InterPro" id="IPR045175">
    <property type="entry name" value="M28_fam"/>
</dbReference>
<evidence type="ECO:0000313" key="9">
    <source>
        <dbReference type="Proteomes" id="UP001165044"/>
    </source>
</evidence>
<dbReference type="EMBL" id="BSDC01000003">
    <property type="protein sequence ID" value="GLH68163.1"/>
    <property type="molecule type" value="Genomic_DNA"/>
</dbReference>
<reference evidence="8" key="1">
    <citation type="journal article" date="2023" name="Antonie Van Leeuwenhoek">
        <title>Mesoterricola silvestris gen. nov., sp. nov., Mesoterricola sediminis sp. nov., Geothrix oryzae sp. nov., Geothrix edaphica sp. nov., Geothrix rubra sp. nov., and Geothrix limicola sp. nov., six novel members of Acidobacteriota isolated from soils.</title>
        <authorList>
            <person name="Itoh H."/>
            <person name="Sugisawa Y."/>
            <person name="Mise K."/>
            <person name="Xu Z."/>
            <person name="Kuniyasu M."/>
            <person name="Ushijima N."/>
            <person name="Kawano K."/>
            <person name="Kobayashi E."/>
            <person name="Shiratori Y."/>
            <person name="Masuda Y."/>
            <person name="Senoo K."/>
        </authorList>
    </citation>
    <scope>NUCLEOTIDE SEQUENCE</scope>
    <source>
        <strain evidence="8">Red802</strain>
    </source>
</reference>
<evidence type="ECO:0000256" key="2">
    <source>
        <dbReference type="ARBA" id="ARBA00022670"/>
    </source>
</evidence>
<dbReference type="Proteomes" id="UP001165044">
    <property type="component" value="Unassembled WGS sequence"/>
</dbReference>
<dbReference type="PANTHER" id="PTHR12147:SF56">
    <property type="entry name" value="AMINOPEPTIDASE YDR415C-RELATED"/>
    <property type="match status" value="1"/>
</dbReference>
<dbReference type="Pfam" id="PF04389">
    <property type="entry name" value="Peptidase_M28"/>
    <property type="match status" value="1"/>
</dbReference>
<keyword evidence="6" id="KW-0862">Zinc</keyword>